<accession>A0A379CBL5</accession>
<organism evidence="2 3">
    <name type="scientific">Phocoenobacter uteri</name>
    <dbReference type="NCBI Taxonomy" id="146806"/>
    <lineage>
        <taxon>Bacteria</taxon>
        <taxon>Pseudomonadati</taxon>
        <taxon>Pseudomonadota</taxon>
        <taxon>Gammaproteobacteria</taxon>
        <taxon>Pasteurellales</taxon>
        <taxon>Pasteurellaceae</taxon>
        <taxon>Phocoenobacter</taxon>
    </lineage>
</organism>
<sequence length="43" mass="4725">MVSFSYALDVISYILIMPIIGVFGDNYDKKKIILVGGTLCLLS</sequence>
<evidence type="ECO:0000256" key="1">
    <source>
        <dbReference type="SAM" id="Phobius"/>
    </source>
</evidence>
<feature type="transmembrane region" description="Helical" evidence="1">
    <location>
        <begin position="6"/>
        <end position="24"/>
    </location>
</feature>
<keyword evidence="1" id="KW-0812">Transmembrane</keyword>
<keyword evidence="3" id="KW-1185">Reference proteome</keyword>
<keyword evidence="1" id="KW-1133">Transmembrane helix</keyword>
<keyword evidence="1" id="KW-0472">Membrane</keyword>
<name>A0A379CBL5_9PAST</name>
<dbReference type="AlphaFoldDB" id="A0A379CBL5"/>
<evidence type="ECO:0000313" key="3">
    <source>
        <dbReference type="Proteomes" id="UP000255417"/>
    </source>
</evidence>
<dbReference type="EMBL" id="UGTA01000001">
    <property type="protein sequence ID" value="SUB59681.1"/>
    <property type="molecule type" value="Genomic_DNA"/>
</dbReference>
<reference evidence="2 3" key="1">
    <citation type="submission" date="2018-06" db="EMBL/GenBank/DDBJ databases">
        <authorList>
            <consortium name="Pathogen Informatics"/>
            <person name="Doyle S."/>
        </authorList>
    </citation>
    <scope>NUCLEOTIDE SEQUENCE [LARGE SCALE GENOMIC DNA]</scope>
    <source>
        <strain evidence="2 3">NCTC12872</strain>
    </source>
</reference>
<proteinExistence type="predicted"/>
<dbReference type="Proteomes" id="UP000255417">
    <property type="component" value="Unassembled WGS sequence"/>
</dbReference>
<gene>
    <name evidence="2" type="ORF">NCTC12872_01725</name>
</gene>
<evidence type="ECO:0000313" key="2">
    <source>
        <dbReference type="EMBL" id="SUB59681.1"/>
    </source>
</evidence>
<protein>
    <submittedName>
        <fullName evidence="2">Uncharacterized protein</fullName>
    </submittedName>
</protein>